<organism evidence="2 3">
    <name type="scientific">Olpidium bornovanus</name>
    <dbReference type="NCBI Taxonomy" id="278681"/>
    <lineage>
        <taxon>Eukaryota</taxon>
        <taxon>Fungi</taxon>
        <taxon>Fungi incertae sedis</taxon>
        <taxon>Olpidiomycota</taxon>
        <taxon>Olpidiomycotina</taxon>
        <taxon>Olpidiomycetes</taxon>
        <taxon>Olpidiales</taxon>
        <taxon>Olpidiaceae</taxon>
        <taxon>Olpidium</taxon>
    </lineage>
</organism>
<name>A0A8H8DFE8_9FUNG</name>
<feature type="region of interest" description="Disordered" evidence="1">
    <location>
        <begin position="39"/>
        <end position="99"/>
    </location>
</feature>
<evidence type="ECO:0000313" key="3">
    <source>
        <dbReference type="Proteomes" id="UP000673691"/>
    </source>
</evidence>
<feature type="compositionally biased region" description="Basic and acidic residues" evidence="1">
    <location>
        <begin position="207"/>
        <end position="216"/>
    </location>
</feature>
<feature type="compositionally biased region" description="Basic and acidic residues" evidence="1">
    <location>
        <begin position="155"/>
        <end position="173"/>
    </location>
</feature>
<dbReference type="EMBL" id="JAEFCI010011695">
    <property type="protein sequence ID" value="KAG5456470.1"/>
    <property type="molecule type" value="Genomic_DNA"/>
</dbReference>
<reference evidence="2 3" key="1">
    <citation type="journal article" name="Sci. Rep.">
        <title>Genome-scale phylogenetic analyses confirm Olpidium as the closest living zoosporic fungus to the non-flagellated, terrestrial fungi.</title>
        <authorList>
            <person name="Chang Y."/>
            <person name="Rochon D."/>
            <person name="Sekimoto S."/>
            <person name="Wang Y."/>
            <person name="Chovatia M."/>
            <person name="Sandor L."/>
            <person name="Salamov A."/>
            <person name="Grigoriev I.V."/>
            <person name="Stajich J.E."/>
            <person name="Spatafora J.W."/>
        </authorList>
    </citation>
    <scope>NUCLEOTIDE SEQUENCE [LARGE SCALE GENOMIC DNA]</scope>
    <source>
        <strain evidence="2">S191</strain>
    </source>
</reference>
<keyword evidence="3" id="KW-1185">Reference proteome</keyword>
<feature type="compositionally biased region" description="Pro residues" evidence="1">
    <location>
        <begin position="182"/>
        <end position="191"/>
    </location>
</feature>
<protein>
    <submittedName>
        <fullName evidence="2">Uncharacterized protein</fullName>
    </submittedName>
</protein>
<comment type="caution">
    <text evidence="2">The sequence shown here is derived from an EMBL/GenBank/DDBJ whole genome shotgun (WGS) entry which is preliminary data.</text>
</comment>
<proteinExistence type="predicted"/>
<evidence type="ECO:0000256" key="1">
    <source>
        <dbReference type="SAM" id="MobiDB-lite"/>
    </source>
</evidence>
<gene>
    <name evidence="2" type="ORF">BJ554DRAFT_3788</name>
</gene>
<evidence type="ECO:0000313" key="2">
    <source>
        <dbReference type="EMBL" id="KAG5456470.1"/>
    </source>
</evidence>
<feature type="region of interest" description="Disordered" evidence="1">
    <location>
        <begin position="127"/>
        <end position="216"/>
    </location>
</feature>
<dbReference type="AlphaFoldDB" id="A0A8H8DFE8"/>
<dbReference type="Proteomes" id="UP000673691">
    <property type="component" value="Unassembled WGS sequence"/>
</dbReference>
<sequence length="216" mass="24349">MTDHRIRRGHQGGIYESLEAILGTMGRLQRTCVFLQTRRQKERRRHSNGDRVCKGHGPPPARRGPLSARRPRTPSVASAPDARKAPPSGTPGRGGGFVFPVSKKKNLSFFARATEFPATEKSPAARVGMFAPFRRAPRGKRKEGEGGGRRRKKGGERERGSERERERERERKKTSPNVPRTFPRPPHPRPSSRPSLRCPHLPCCPRPHAECLRRPK</sequence>
<accession>A0A8H8DFE8</accession>